<proteinExistence type="predicted"/>
<organism evidence="3 4">
    <name type="scientific">Cellulomonas biazotea</name>
    <dbReference type="NCBI Taxonomy" id="1709"/>
    <lineage>
        <taxon>Bacteria</taxon>
        <taxon>Bacillati</taxon>
        <taxon>Actinomycetota</taxon>
        <taxon>Actinomycetes</taxon>
        <taxon>Micrococcales</taxon>
        <taxon>Cellulomonadaceae</taxon>
        <taxon>Cellulomonas</taxon>
    </lineage>
</organism>
<feature type="transmembrane region" description="Helical" evidence="2">
    <location>
        <begin position="36"/>
        <end position="53"/>
    </location>
</feature>
<keyword evidence="2" id="KW-1133">Transmembrane helix</keyword>
<evidence type="ECO:0000256" key="1">
    <source>
        <dbReference type="SAM" id="MobiDB-lite"/>
    </source>
</evidence>
<dbReference type="EMBL" id="BIMR01000230">
    <property type="protein sequence ID" value="GCE77618.1"/>
    <property type="molecule type" value="Genomic_DNA"/>
</dbReference>
<keyword evidence="2" id="KW-0472">Membrane</keyword>
<keyword evidence="4" id="KW-1185">Reference proteome</keyword>
<dbReference type="Proteomes" id="UP000289954">
    <property type="component" value="Unassembled WGS sequence"/>
</dbReference>
<reference evidence="3 4" key="1">
    <citation type="submission" date="2019-01" db="EMBL/GenBank/DDBJ databases">
        <title>Draft genome sequence of Cellulomonas takizawaensis strain TKZ-21.</title>
        <authorList>
            <person name="Yamamura H."/>
            <person name="Hayashi T."/>
            <person name="Hamada M."/>
            <person name="Serisawa Y."/>
            <person name="Matsuyama K."/>
            <person name="Nakagawa Y."/>
            <person name="Otoguro M."/>
            <person name="Yanagida F."/>
            <person name="Hayakawa M."/>
        </authorList>
    </citation>
    <scope>NUCLEOTIDE SEQUENCE [LARGE SCALE GENOMIC DNA]</scope>
    <source>
        <strain evidence="3 4">NBRC12680</strain>
    </source>
</reference>
<feature type="transmembrane region" description="Helical" evidence="2">
    <location>
        <begin position="12"/>
        <end position="30"/>
    </location>
</feature>
<dbReference type="RefSeq" id="WP_130782225.1">
    <property type="nucleotide sequence ID" value="NZ_BIMR01000230.1"/>
</dbReference>
<feature type="compositionally biased region" description="Basic and acidic residues" evidence="1">
    <location>
        <begin position="63"/>
        <end position="79"/>
    </location>
</feature>
<evidence type="ECO:0000256" key="2">
    <source>
        <dbReference type="SAM" id="Phobius"/>
    </source>
</evidence>
<name>A0A402DU41_9CELL</name>
<keyword evidence="2" id="KW-0812">Transmembrane</keyword>
<evidence type="ECO:0000313" key="4">
    <source>
        <dbReference type="Proteomes" id="UP000289954"/>
    </source>
</evidence>
<feature type="compositionally biased region" description="Basic residues" evidence="1">
    <location>
        <begin position="80"/>
        <end position="91"/>
    </location>
</feature>
<accession>A0A402DU41</accession>
<protein>
    <submittedName>
        <fullName evidence="3">Uncharacterized protein</fullName>
    </submittedName>
</protein>
<comment type="caution">
    <text evidence="3">The sequence shown here is derived from an EMBL/GenBank/DDBJ whole genome shotgun (WGS) entry which is preliminary data.</text>
</comment>
<gene>
    <name evidence="3" type="ORF">CBZ_26740</name>
</gene>
<dbReference type="AlphaFoldDB" id="A0A402DU41"/>
<feature type="region of interest" description="Disordered" evidence="1">
    <location>
        <begin position="60"/>
        <end position="91"/>
    </location>
</feature>
<evidence type="ECO:0000313" key="3">
    <source>
        <dbReference type="EMBL" id="GCE77618.1"/>
    </source>
</evidence>
<sequence length="91" mass="10184">MTPRDWRRKRRLLLNAAVVLVVGLAVLRVATRGSTVIAVAAVLALAGGAWLAVDTVRRRRAGREHDAGGHRDDRRGDRRTWRRPRASRRVG</sequence>